<name>A0ACA9R322_9GLOM</name>
<feature type="non-terminal residue" evidence="1">
    <location>
        <position position="1"/>
    </location>
</feature>
<dbReference type="EMBL" id="CAJVPU010058632">
    <property type="protein sequence ID" value="CAG8773989.1"/>
    <property type="molecule type" value="Genomic_DNA"/>
</dbReference>
<protein>
    <submittedName>
        <fullName evidence="1">16851_t:CDS:1</fullName>
    </submittedName>
</protein>
<gene>
    <name evidence="1" type="ORF">DHETER_LOCUS16004</name>
</gene>
<sequence length="66" mass="7494">SIGMAEENNTFILNRSTKLIKVHHFANYYCSSWELLLLFGRTAFMANNTTMPNNLVQCGIRVAKQA</sequence>
<accession>A0ACA9R322</accession>
<organism evidence="1 2">
    <name type="scientific">Dentiscutata heterogama</name>
    <dbReference type="NCBI Taxonomy" id="1316150"/>
    <lineage>
        <taxon>Eukaryota</taxon>
        <taxon>Fungi</taxon>
        <taxon>Fungi incertae sedis</taxon>
        <taxon>Mucoromycota</taxon>
        <taxon>Glomeromycotina</taxon>
        <taxon>Glomeromycetes</taxon>
        <taxon>Diversisporales</taxon>
        <taxon>Gigasporaceae</taxon>
        <taxon>Dentiscutata</taxon>
    </lineage>
</organism>
<evidence type="ECO:0000313" key="2">
    <source>
        <dbReference type="Proteomes" id="UP000789702"/>
    </source>
</evidence>
<reference evidence="1" key="1">
    <citation type="submission" date="2021-06" db="EMBL/GenBank/DDBJ databases">
        <authorList>
            <person name="Kallberg Y."/>
            <person name="Tangrot J."/>
            <person name="Rosling A."/>
        </authorList>
    </citation>
    <scope>NUCLEOTIDE SEQUENCE</scope>
    <source>
        <strain evidence="1">IL203A</strain>
    </source>
</reference>
<dbReference type="Proteomes" id="UP000789702">
    <property type="component" value="Unassembled WGS sequence"/>
</dbReference>
<feature type="non-terminal residue" evidence="1">
    <location>
        <position position="66"/>
    </location>
</feature>
<evidence type="ECO:0000313" key="1">
    <source>
        <dbReference type="EMBL" id="CAG8773989.1"/>
    </source>
</evidence>
<keyword evidence="2" id="KW-1185">Reference proteome</keyword>
<comment type="caution">
    <text evidence="1">The sequence shown here is derived from an EMBL/GenBank/DDBJ whole genome shotgun (WGS) entry which is preliminary data.</text>
</comment>
<proteinExistence type="predicted"/>